<dbReference type="InterPro" id="IPR001647">
    <property type="entry name" value="HTH_TetR"/>
</dbReference>
<dbReference type="Pfam" id="PF00440">
    <property type="entry name" value="TetR_N"/>
    <property type="match status" value="1"/>
</dbReference>
<keyword evidence="9" id="KW-1185">Reference proteome</keyword>
<accession>A0ABX0WJ26</accession>
<keyword evidence="2" id="KW-0805">Transcription regulation</keyword>
<dbReference type="PROSITE" id="PS01081">
    <property type="entry name" value="HTH_TETR_1"/>
    <property type="match status" value="1"/>
</dbReference>
<reference evidence="9" key="1">
    <citation type="submission" date="2020-03" db="EMBL/GenBank/DDBJ databases">
        <title>Whole-genome sequence of the purple nonsulfur bacterium Rhodocyclus tenuis DSM112.</title>
        <authorList>
            <person name="Kyndt J.A."/>
            <person name="Meyer T.E."/>
        </authorList>
    </citation>
    <scope>NUCLEOTIDE SEQUENCE [LARGE SCALE GENOMIC DNA]</scope>
    <source>
        <strain evidence="9">DSM 112</strain>
    </source>
</reference>
<dbReference type="InterPro" id="IPR050109">
    <property type="entry name" value="HTH-type_TetR-like_transc_reg"/>
</dbReference>
<dbReference type="PROSITE" id="PS50977">
    <property type="entry name" value="HTH_TETR_2"/>
    <property type="match status" value="1"/>
</dbReference>
<sequence>MPDQKHCPDTHDRILDVAERLFMANGYEGTSMRMITSEAEVNLAAVNYHFGSKEALMREVFRRRLLWLNRERIVLLDALEAAAAGAPLKPSQVLEAFFGTLLRMGEDPALGGMVFLRLLGRTLTEPADFIRTFFAGEYAEVVERYKHALFRALPDVPQEEILWRFHFMLGSMSYALAGTDVLEIVTGYEPGDAMATDPAAARRLSARVMPFLLAGLRAPLPAPLASLSSPSATSGDSCDAPSGASSRVTPSPA</sequence>
<evidence type="ECO:0000256" key="6">
    <source>
        <dbReference type="SAM" id="MobiDB-lite"/>
    </source>
</evidence>
<dbReference type="Pfam" id="PF17939">
    <property type="entry name" value="TetR_C_30"/>
    <property type="match status" value="1"/>
</dbReference>
<keyword evidence="4" id="KW-0804">Transcription</keyword>
<dbReference type="InterPro" id="IPR023772">
    <property type="entry name" value="DNA-bd_HTH_TetR-type_CS"/>
</dbReference>
<feature type="DNA-binding region" description="H-T-H motif" evidence="5">
    <location>
        <begin position="31"/>
        <end position="50"/>
    </location>
</feature>
<feature type="compositionally biased region" description="Polar residues" evidence="6">
    <location>
        <begin position="243"/>
        <end position="253"/>
    </location>
</feature>
<gene>
    <name evidence="8" type="ORF">HCX48_05065</name>
</gene>
<comment type="caution">
    <text evidence="8">The sequence shown here is derived from an EMBL/GenBank/DDBJ whole genome shotgun (WGS) entry which is preliminary data.</text>
</comment>
<dbReference type="Proteomes" id="UP000720344">
    <property type="component" value="Unassembled WGS sequence"/>
</dbReference>
<proteinExistence type="predicted"/>
<keyword evidence="1" id="KW-0678">Repressor</keyword>
<feature type="region of interest" description="Disordered" evidence="6">
    <location>
        <begin position="226"/>
        <end position="253"/>
    </location>
</feature>
<evidence type="ECO:0000256" key="5">
    <source>
        <dbReference type="PROSITE-ProRule" id="PRU00335"/>
    </source>
</evidence>
<organism evidence="8 9">
    <name type="scientific">Rhodocyclus gracilis</name>
    <dbReference type="NCBI Taxonomy" id="2929842"/>
    <lineage>
        <taxon>Bacteria</taxon>
        <taxon>Pseudomonadati</taxon>
        <taxon>Pseudomonadota</taxon>
        <taxon>Betaproteobacteria</taxon>
        <taxon>Rhodocyclales</taxon>
        <taxon>Rhodocyclaceae</taxon>
        <taxon>Rhodocyclus</taxon>
    </lineage>
</organism>
<dbReference type="EMBL" id="JAATWB010000002">
    <property type="protein sequence ID" value="NJA88594.1"/>
    <property type="molecule type" value="Genomic_DNA"/>
</dbReference>
<evidence type="ECO:0000256" key="3">
    <source>
        <dbReference type="ARBA" id="ARBA00023125"/>
    </source>
</evidence>
<dbReference type="SUPFAM" id="SSF48498">
    <property type="entry name" value="Tetracyclin repressor-like, C-terminal domain"/>
    <property type="match status" value="1"/>
</dbReference>
<dbReference type="PANTHER" id="PTHR30055">
    <property type="entry name" value="HTH-TYPE TRANSCRIPTIONAL REGULATOR RUTR"/>
    <property type="match status" value="1"/>
</dbReference>
<feature type="domain" description="HTH tetR-type" evidence="7">
    <location>
        <begin position="8"/>
        <end position="68"/>
    </location>
</feature>
<dbReference type="InterPro" id="IPR009057">
    <property type="entry name" value="Homeodomain-like_sf"/>
</dbReference>
<dbReference type="PRINTS" id="PR00455">
    <property type="entry name" value="HTHTETR"/>
</dbReference>
<dbReference type="InterPro" id="IPR041586">
    <property type="entry name" value="PsrA_TetR_C"/>
</dbReference>
<dbReference type="RefSeq" id="WP_167681048.1">
    <property type="nucleotide sequence ID" value="NZ_JAATWB010000002.1"/>
</dbReference>
<evidence type="ECO:0000313" key="8">
    <source>
        <dbReference type="EMBL" id="NJA88594.1"/>
    </source>
</evidence>
<keyword evidence="3 5" id="KW-0238">DNA-binding</keyword>
<evidence type="ECO:0000256" key="4">
    <source>
        <dbReference type="ARBA" id="ARBA00023163"/>
    </source>
</evidence>
<protein>
    <submittedName>
        <fullName evidence="8">TetR/AcrR family transcriptional regulator</fullName>
    </submittedName>
</protein>
<evidence type="ECO:0000256" key="2">
    <source>
        <dbReference type="ARBA" id="ARBA00023015"/>
    </source>
</evidence>
<dbReference type="PANTHER" id="PTHR30055:SF235">
    <property type="entry name" value="TRANSCRIPTIONAL REGULATORY PROTEIN"/>
    <property type="match status" value="1"/>
</dbReference>
<dbReference type="Gene3D" id="1.10.357.10">
    <property type="entry name" value="Tetracycline Repressor, domain 2"/>
    <property type="match status" value="1"/>
</dbReference>
<dbReference type="InterPro" id="IPR036271">
    <property type="entry name" value="Tet_transcr_reg_TetR-rel_C_sf"/>
</dbReference>
<evidence type="ECO:0000313" key="9">
    <source>
        <dbReference type="Proteomes" id="UP000720344"/>
    </source>
</evidence>
<evidence type="ECO:0000256" key="1">
    <source>
        <dbReference type="ARBA" id="ARBA00022491"/>
    </source>
</evidence>
<dbReference type="SUPFAM" id="SSF46689">
    <property type="entry name" value="Homeodomain-like"/>
    <property type="match status" value="1"/>
</dbReference>
<name>A0ABX0WJ26_9RHOO</name>
<evidence type="ECO:0000259" key="7">
    <source>
        <dbReference type="PROSITE" id="PS50977"/>
    </source>
</evidence>